<sequence length="106" mass="11550">MEEKKTLALVVSMMMLLMISFSMVSPALGCPPPTAKKDRSGCKNCVVDQMRYGCPSCVPLLHCMARCLWGGTSRTKCIQKCDCNGGKPKLSDCKKCMSRCKCSCVA</sequence>
<proteinExistence type="predicted"/>
<keyword evidence="3" id="KW-1185">Reference proteome</keyword>
<evidence type="ECO:0000313" key="2">
    <source>
        <dbReference type="EMBL" id="KAH7572609.1"/>
    </source>
</evidence>
<gene>
    <name evidence="2" type="ORF">JRO89_XS04G0280800</name>
</gene>
<organism evidence="2 3">
    <name type="scientific">Xanthoceras sorbifolium</name>
    <dbReference type="NCBI Taxonomy" id="99658"/>
    <lineage>
        <taxon>Eukaryota</taxon>
        <taxon>Viridiplantae</taxon>
        <taxon>Streptophyta</taxon>
        <taxon>Embryophyta</taxon>
        <taxon>Tracheophyta</taxon>
        <taxon>Spermatophyta</taxon>
        <taxon>Magnoliopsida</taxon>
        <taxon>eudicotyledons</taxon>
        <taxon>Gunneridae</taxon>
        <taxon>Pentapetalae</taxon>
        <taxon>rosids</taxon>
        <taxon>malvids</taxon>
        <taxon>Sapindales</taxon>
        <taxon>Sapindaceae</taxon>
        <taxon>Xanthoceroideae</taxon>
        <taxon>Xanthoceras</taxon>
    </lineage>
</organism>
<name>A0ABQ8I851_9ROSI</name>
<keyword evidence="1" id="KW-0732">Signal</keyword>
<evidence type="ECO:0000313" key="3">
    <source>
        <dbReference type="Proteomes" id="UP000827721"/>
    </source>
</evidence>
<evidence type="ECO:0000256" key="1">
    <source>
        <dbReference type="SAM" id="SignalP"/>
    </source>
</evidence>
<reference evidence="2 3" key="1">
    <citation type="submission" date="2021-02" db="EMBL/GenBank/DDBJ databases">
        <title>Plant Genome Project.</title>
        <authorList>
            <person name="Zhang R.-G."/>
        </authorList>
    </citation>
    <scope>NUCLEOTIDE SEQUENCE [LARGE SCALE GENOMIC DNA]</scope>
    <source>
        <tissue evidence="2">Leaves</tissue>
    </source>
</reference>
<accession>A0ABQ8I851</accession>
<dbReference type="EMBL" id="JAFEMO010000004">
    <property type="protein sequence ID" value="KAH7572609.1"/>
    <property type="molecule type" value="Genomic_DNA"/>
</dbReference>
<dbReference type="Proteomes" id="UP000827721">
    <property type="component" value="Unassembled WGS sequence"/>
</dbReference>
<feature type="chain" id="PRO_5045908070" evidence="1">
    <location>
        <begin position="30"/>
        <end position="106"/>
    </location>
</feature>
<feature type="signal peptide" evidence="1">
    <location>
        <begin position="1"/>
        <end position="29"/>
    </location>
</feature>
<protein>
    <submittedName>
        <fullName evidence="2">Uncharacterized protein</fullName>
    </submittedName>
</protein>
<comment type="caution">
    <text evidence="2">The sequence shown here is derived from an EMBL/GenBank/DDBJ whole genome shotgun (WGS) entry which is preliminary data.</text>
</comment>